<dbReference type="KEGG" id="mros:EHO51_06990"/>
<gene>
    <name evidence="1" type="ORF">EHO51_06990</name>
</gene>
<dbReference type="Proteomes" id="UP000273982">
    <property type="component" value="Chromosome"/>
</dbReference>
<evidence type="ECO:0000313" key="1">
    <source>
        <dbReference type="EMBL" id="AZG76499.1"/>
    </source>
</evidence>
<dbReference type="Pfam" id="PF10649">
    <property type="entry name" value="DUF2478"/>
    <property type="match status" value="1"/>
</dbReference>
<accession>A0A3G8M3E2</accession>
<organism evidence="1 2">
    <name type="scientific">Methylocystis rosea</name>
    <dbReference type="NCBI Taxonomy" id="173366"/>
    <lineage>
        <taxon>Bacteria</taxon>
        <taxon>Pseudomonadati</taxon>
        <taxon>Pseudomonadota</taxon>
        <taxon>Alphaproteobacteria</taxon>
        <taxon>Hyphomicrobiales</taxon>
        <taxon>Methylocystaceae</taxon>
        <taxon>Methylocystis</taxon>
    </lineage>
</organism>
<dbReference type="RefSeq" id="WP_124738295.1">
    <property type="nucleotide sequence ID" value="NZ_CP034086.1"/>
</dbReference>
<reference evidence="1 2" key="1">
    <citation type="submission" date="2018-11" db="EMBL/GenBank/DDBJ databases">
        <title>Genome squencing of methanotrophic bacteria isolated from alkaline groundwater in Korea.</title>
        <authorList>
            <person name="Nguyen L.N."/>
        </authorList>
    </citation>
    <scope>NUCLEOTIDE SEQUENCE [LARGE SCALE GENOMIC DNA]</scope>
    <source>
        <strain evidence="1 2">GW6</strain>
    </source>
</reference>
<dbReference type="EMBL" id="CP034086">
    <property type="protein sequence ID" value="AZG76499.1"/>
    <property type="molecule type" value="Genomic_DNA"/>
</dbReference>
<evidence type="ECO:0000313" key="2">
    <source>
        <dbReference type="Proteomes" id="UP000273982"/>
    </source>
</evidence>
<name>A0A3G8M3E2_9HYPH</name>
<sequence length="196" mass="20864">MSIPSEESHALSESPLSAAIGWTRIAALPAEDSVRVQSLMQAFAEELMQDGVRVGGVTQTRVAEPSGRSAIMLRDVATGAFYPISQDLGPGSVACNLDTSELALACAAIERAARDGAQLIVVSKFSKQEASRGGLCDAFRAAMTARIPVIAAVSPHYRDEWRAFAGPLAEDIAPERQALADWWAKLRAPSPDRTSI</sequence>
<dbReference type="AlphaFoldDB" id="A0A3G8M3E2"/>
<proteinExistence type="predicted"/>
<protein>
    <submittedName>
        <fullName evidence="1">DUF2478 domain-containing protein</fullName>
    </submittedName>
</protein>
<dbReference type="InterPro" id="IPR018912">
    <property type="entry name" value="DUF2478"/>
</dbReference>